<dbReference type="PANTHER" id="PTHR30055:SF200">
    <property type="entry name" value="HTH-TYPE TRANSCRIPTIONAL REPRESSOR BDCR"/>
    <property type="match status" value="1"/>
</dbReference>
<dbReference type="Proteomes" id="UP000825228">
    <property type="component" value="Unassembled WGS sequence"/>
</dbReference>
<feature type="DNA-binding region" description="H-T-H motif" evidence="2">
    <location>
        <begin position="36"/>
        <end position="55"/>
    </location>
</feature>
<sequence>MTDNSTAGAGRRGTTSKRQIVIDAAIDVLGRQPDASIADIAAAGGIARRTIYGHFPTRRDLIVGIAESAAADLTAIIPARAALPAEPDRAVAALAMITWPVAGRYRALLGIGRQELGDDRVLELLAPGRELSIDLVEAGQRSGLFPAYLPPSTIVTLTDGATLGLLADADAGNSADPARDVAVVALVIAGLGATDAIAVVDAVTADGSTPRSG</sequence>
<dbReference type="Pfam" id="PF00440">
    <property type="entry name" value="TetR_N"/>
    <property type="match status" value="1"/>
</dbReference>
<dbReference type="EMBL" id="JABUBU010000001">
    <property type="protein sequence ID" value="MBY6365199.1"/>
    <property type="molecule type" value="Genomic_DNA"/>
</dbReference>
<dbReference type="InterPro" id="IPR001647">
    <property type="entry name" value="HTH_TetR"/>
</dbReference>
<evidence type="ECO:0000259" key="3">
    <source>
        <dbReference type="PROSITE" id="PS50977"/>
    </source>
</evidence>
<evidence type="ECO:0000313" key="5">
    <source>
        <dbReference type="Proteomes" id="UP000825228"/>
    </source>
</evidence>
<evidence type="ECO:0000256" key="2">
    <source>
        <dbReference type="PROSITE-ProRule" id="PRU00335"/>
    </source>
</evidence>
<dbReference type="Gene3D" id="1.10.357.10">
    <property type="entry name" value="Tetracycline Repressor, domain 2"/>
    <property type="match status" value="1"/>
</dbReference>
<keyword evidence="1 2" id="KW-0238">DNA-binding</keyword>
<dbReference type="SUPFAM" id="SSF46689">
    <property type="entry name" value="Homeodomain-like"/>
    <property type="match status" value="1"/>
</dbReference>
<organism evidence="4 5">
    <name type="scientific">Rhodococcoides corynebacterioides</name>
    <dbReference type="NCBI Taxonomy" id="53972"/>
    <lineage>
        <taxon>Bacteria</taxon>
        <taxon>Bacillati</taxon>
        <taxon>Actinomycetota</taxon>
        <taxon>Actinomycetes</taxon>
        <taxon>Mycobacteriales</taxon>
        <taxon>Nocardiaceae</taxon>
        <taxon>Rhodococcoides</taxon>
    </lineage>
</organism>
<gene>
    <name evidence="4" type="ORF">HQ603_00375</name>
</gene>
<evidence type="ECO:0000313" key="4">
    <source>
        <dbReference type="EMBL" id="MBY6365199.1"/>
    </source>
</evidence>
<dbReference type="RefSeq" id="WP_222682434.1">
    <property type="nucleotide sequence ID" value="NZ_JABUBS010000001.1"/>
</dbReference>
<dbReference type="PROSITE" id="PS50977">
    <property type="entry name" value="HTH_TETR_2"/>
    <property type="match status" value="1"/>
</dbReference>
<accession>A0ABS7P0F1</accession>
<feature type="domain" description="HTH tetR-type" evidence="3">
    <location>
        <begin position="15"/>
        <end position="73"/>
    </location>
</feature>
<dbReference type="PANTHER" id="PTHR30055">
    <property type="entry name" value="HTH-TYPE TRANSCRIPTIONAL REGULATOR RUTR"/>
    <property type="match status" value="1"/>
</dbReference>
<evidence type="ECO:0000256" key="1">
    <source>
        <dbReference type="ARBA" id="ARBA00023125"/>
    </source>
</evidence>
<proteinExistence type="predicted"/>
<protein>
    <submittedName>
        <fullName evidence="4">TetR/AcrR family transcriptional regulator</fullName>
    </submittedName>
</protein>
<comment type="caution">
    <text evidence="4">The sequence shown here is derived from an EMBL/GenBank/DDBJ whole genome shotgun (WGS) entry which is preliminary data.</text>
</comment>
<dbReference type="InterPro" id="IPR009057">
    <property type="entry name" value="Homeodomain-like_sf"/>
</dbReference>
<reference evidence="4 5" key="1">
    <citation type="submission" date="2020-06" db="EMBL/GenBank/DDBJ databases">
        <title>Taxonomy, biology and ecology of Rhodococcus bacteria occurring in California pistachio and other woody hosts as revealed by genome sequence analyses.</title>
        <authorList>
            <person name="Gai Y."/>
            <person name="Riely B."/>
        </authorList>
    </citation>
    <scope>NUCLEOTIDE SEQUENCE [LARGE SCALE GENOMIC DNA]</scope>
    <source>
        <strain evidence="4 5">BP-281</strain>
    </source>
</reference>
<dbReference type="InterPro" id="IPR050109">
    <property type="entry name" value="HTH-type_TetR-like_transc_reg"/>
</dbReference>
<keyword evidence="5" id="KW-1185">Reference proteome</keyword>
<name>A0ABS7P0F1_9NOCA</name>